<dbReference type="AlphaFoldDB" id="A0A4Z1FP33"/>
<name>A0A4Z1FP33_9HELO</name>
<reference evidence="1 2" key="1">
    <citation type="submission" date="2017-12" db="EMBL/GenBank/DDBJ databases">
        <title>Comparative genomics of Botrytis spp.</title>
        <authorList>
            <person name="Valero-Jimenez C.A."/>
            <person name="Tapia P."/>
            <person name="Veloso J."/>
            <person name="Silva-Moreno E."/>
            <person name="Staats M."/>
            <person name="Valdes J.H."/>
            <person name="Van Kan J.A.L."/>
        </authorList>
    </citation>
    <scope>NUCLEOTIDE SEQUENCE [LARGE SCALE GENOMIC DNA]</scope>
    <source>
        <strain evidence="1 2">Bp0003</strain>
    </source>
</reference>
<keyword evidence="2" id="KW-1185">Reference proteome</keyword>
<accession>A0A4Z1FP33</accession>
<comment type="caution">
    <text evidence="1">The sequence shown here is derived from an EMBL/GenBank/DDBJ whole genome shotgun (WGS) entry which is preliminary data.</text>
</comment>
<sequence>MLQACLRVGSLAVKAWMIPSCGRYAVFEALRSFNSVIAKVPEISSTSSAAGIAIGGIYRDGMCLHGLFGALPRMRVQLTVISFFAMYLL</sequence>
<protein>
    <submittedName>
        <fullName evidence="1">Uncharacterized protein</fullName>
    </submittedName>
</protein>
<dbReference type="Proteomes" id="UP000297910">
    <property type="component" value="Unassembled WGS sequence"/>
</dbReference>
<evidence type="ECO:0000313" key="2">
    <source>
        <dbReference type="Proteomes" id="UP000297910"/>
    </source>
</evidence>
<evidence type="ECO:0000313" key="1">
    <source>
        <dbReference type="EMBL" id="TGO26614.1"/>
    </source>
</evidence>
<organism evidence="1 2">
    <name type="scientific">Botrytis paeoniae</name>
    <dbReference type="NCBI Taxonomy" id="278948"/>
    <lineage>
        <taxon>Eukaryota</taxon>
        <taxon>Fungi</taxon>
        <taxon>Dikarya</taxon>
        <taxon>Ascomycota</taxon>
        <taxon>Pezizomycotina</taxon>
        <taxon>Leotiomycetes</taxon>
        <taxon>Helotiales</taxon>
        <taxon>Sclerotiniaceae</taxon>
        <taxon>Botrytis</taxon>
    </lineage>
</organism>
<proteinExistence type="predicted"/>
<gene>
    <name evidence="1" type="ORF">BPAE_0056g00350</name>
</gene>
<dbReference type="EMBL" id="PQXI01000056">
    <property type="protein sequence ID" value="TGO26614.1"/>
    <property type="molecule type" value="Genomic_DNA"/>
</dbReference>